<evidence type="ECO:0008006" key="4">
    <source>
        <dbReference type="Google" id="ProtNLM"/>
    </source>
</evidence>
<organism evidence="2 3">
    <name type="scientific">Bacteroides coprosuis DSM 18011</name>
    <dbReference type="NCBI Taxonomy" id="679937"/>
    <lineage>
        <taxon>Bacteria</taxon>
        <taxon>Pseudomonadati</taxon>
        <taxon>Bacteroidota</taxon>
        <taxon>Bacteroidia</taxon>
        <taxon>Bacteroidales</taxon>
        <taxon>Bacteroidaceae</taxon>
        <taxon>Bacteroides</taxon>
    </lineage>
</organism>
<dbReference type="AlphaFoldDB" id="F3ZQ47"/>
<feature type="transmembrane region" description="Helical" evidence="1">
    <location>
        <begin position="12"/>
        <end position="31"/>
    </location>
</feature>
<evidence type="ECO:0000313" key="2">
    <source>
        <dbReference type="EMBL" id="EGJ71713.1"/>
    </source>
</evidence>
<proteinExistence type="predicted"/>
<protein>
    <recommendedName>
        <fullName evidence="4">Transmembrane protein</fullName>
    </recommendedName>
</protein>
<dbReference type="Proteomes" id="UP000018439">
    <property type="component" value="Chromosome"/>
</dbReference>
<evidence type="ECO:0000256" key="1">
    <source>
        <dbReference type="SAM" id="Phobius"/>
    </source>
</evidence>
<keyword evidence="1" id="KW-0812">Transmembrane</keyword>
<name>F3ZQ47_9BACE</name>
<keyword evidence="1" id="KW-1133">Transmembrane helix</keyword>
<feature type="transmembrane region" description="Helical" evidence="1">
    <location>
        <begin position="91"/>
        <end position="111"/>
    </location>
</feature>
<accession>F3ZQ47</accession>
<evidence type="ECO:0000313" key="3">
    <source>
        <dbReference type="Proteomes" id="UP000018439"/>
    </source>
</evidence>
<sequence length="123" mass="14692">MKNPRSQERTYTLCSLIILHIVGYYILLTYFRTNWSILIYGVIIMSLFFLFLEGYRFRKEVRMAYLSSFFTFGMAFGLSFFTSWFDRHLLSIGFIALQMGIYKFLAGEIMLKIPFKVRRMVLN</sequence>
<feature type="transmembrane region" description="Helical" evidence="1">
    <location>
        <begin position="64"/>
        <end position="85"/>
    </location>
</feature>
<feature type="transmembrane region" description="Helical" evidence="1">
    <location>
        <begin position="37"/>
        <end position="57"/>
    </location>
</feature>
<keyword evidence="1" id="KW-0472">Membrane</keyword>
<gene>
    <name evidence="2" type="ORF">Bcop_1519</name>
</gene>
<reference evidence="2 3" key="1">
    <citation type="journal article" date="2011" name="Stand. Genomic Sci.">
        <title>Non-contiguous finished genome sequence of Bacteroides coprosuis type strain (PC139).</title>
        <authorList>
            <person name="Land M."/>
            <person name="Held B."/>
            <person name="Gronow S."/>
            <person name="Abt B."/>
            <person name="Lucas S."/>
            <person name="Del Rio T.G."/>
            <person name="Nolan M."/>
            <person name="Tice H."/>
            <person name="Cheng J.F."/>
            <person name="Pitluck S."/>
            <person name="Liolios K."/>
            <person name="Pagani I."/>
            <person name="Ivanova N."/>
            <person name="Mavromatis K."/>
            <person name="Mikhailova N."/>
            <person name="Pati A."/>
            <person name="Tapia R."/>
            <person name="Han C."/>
            <person name="Goodwin L."/>
            <person name="Chen A."/>
            <person name="Palaniappan K."/>
            <person name="Hauser L."/>
            <person name="Brambilla E.M."/>
            <person name="Rohde M."/>
            <person name="Goker M."/>
            <person name="Detter J.C."/>
            <person name="Woyke T."/>
            <person name="Bristow J."/>
            <person name="Eisen J.A."/>
            <person name="Markowitz V."/>
            <person name="Hugenholtz P."/>
            <person name="Kyrpides N.C."/>
            <person name="Klenk H.P."/>
            <person name="Lapidus A."/>
        </authorList>
    </citation>
    <scope>NUCLEOTIDE SEQUENCE</scope>
    <source>
        <strain evidence="2 3">DSM 18011</strain>
    </source>
</reference>
<dbReference type="HOGENOM" id="CLU_2010655_0_0_10"/>
<keyword evidence="3" id="KW-1185">Reference proteome</keyword>
<dbReference type="EMBL" id="CM001167">
    <property type="protein sequence ID" value="EGJ71713.1"/>
    <property type="molecule type" value="Genomic_DNA"/>
</dbReference>